<feature type="region of interest" description="Disordered" evidence="1">
    <location>
        <begin position="245"/>
        <end position="268"/>
    </location>
</feature>
<gene>
    <name evidence="2" type="ORF">JL811_07730</name>
</gene>
<proteinExistence type="predicted"/>
<keyword evidence="3" id="KW-1185">Reference proteome</keyword>
<evidence type="ECO:0000313" key="2">
    <source>
        <dbReference type="EMBL" id="MBL4917111.1"/>
    </source>
</evidence>
<accession>A0A8K0V8J7</accession>
<organism evidence="2 3">
    <name type="scientific">Szabonella alba</name>
    <dbReference type="NCBI Taxonomy" id="2804194"/>
    <lineage>
        <taxon>Bacteria</taxon>
        <taxon>Pseudomonadati</taxon>
        <taxon>Pseudomonadota</taxon>
        <taxon>Alphaproteobacteria</taxon>
        <taxon>Rhodobacterales</taxon>
        <taxon>Paracoccaceae</taxon>
        <taxon>Szabonella</taxon>
    </lineage>
</organism>
<evidence type="ECO:0000313" key="3">
    <source>
        <dbReference type="Proteomes" id="UP000648908"/>
    </source>
</evidence>
<dbReference type="Proteomes" id="UP000648908">
    <property type="component" value="Unassembled WGS sequence"/>
</dbReference>
<dbReference type="AlphaFoldDB" id="A0A8K0V8J7"/>
<evidence type="ECO:0000256" key="1">
    <source>
        <dbReference type="SAM" id="MobiDB-lite"/>
    </source>
</evidence>
<protein>
    <submittedName>
        <fullName evidence="2">SseB family protein</fullName>
    </submittedName>
</protein>
<comment type="caution">
    <text evidence="2">The sequence shown here is derived from an EMBL/GenBank/DDBJ whole genome shotgun (WGS) entry which is preliminary data.</text>
</comment>
<name>A0A8K0V8J7_9RHOB</name>
<feature type="compositionally biased region" description="Low complexity" evidence="1">
    <location>
        <begin position="245"/>
        <end position="257"/>
    </location>
</feature>
<dbReference type="RefSeq" id="WP_202687949.1">
    <property type="nucleotide sequence ID" value="NZ_JAESVN010000003.1"/>
</dbReference>
<sequence>MTALDDAHSAMMAADGDETAPDAARLRYFAALADAELVVLLDHVAEGGAEITPRLFDLEDGPVVLAYDGEDRLAVAAGGPAAYAALPGRAVARQLAGRGIGLGLNLGAGSAEFLLDPAAVDWLARVLDHGPVAAEARPETFTSPKALPGALLSALDAKLARAAGLARAVLIAGVRYGDGRQGHMLAFLDAVPAAESALARAAAEALTFSGIEAGEIDVTFLAGTDPAALAMAKAALRIDLPEAPAADSRAATAPRAPGSDPDKPPILR</sequence>
<reference evidence="2" key="1">
    <citation type="submission" date="2021-01" db="EMBL/GenBank/DDBJ databases">
        <title>Tabrizicola alba sp. nov. a motile alkaliphilic bacterium isolated from a soda lake.</title>
        <authorList>
            <person name="Szuroczki S."/>
            <person name="Abbaszade G."/>
            <person name="Schumann P."/>
            <person name="Toth E."/>
        </authorList>
    </citation>
    <scope>NUCLEOTIDE SEQUENCE</scope>
    <source>
        <strain evidence="2">DMG-N-6</strain>
    </source>
</reference>
<dbReference type="EMBL" id="JAESVN010000003">
    <property type="protein sequence ID" value="MBL4917111.1"/>
    <property type="molecule type" value="Genomic_DNA"/>
</dbReference>